<comment type="caution">
    <text evidence="1">The sequence shown here is derived from an EMBL/GenBank/DDBJ whole genome shotgun (WGS) entry which is preliminary data.</text>
</comment>
<reference evidence="1 2" key="1">
    <citation type="submission" date="2021-10" db="EMBL/GenBank/DDBJ databases">
        <authorList>
            <person name="Criscuolo A."/>
        </authorList>
    </citation>
    <scope>NUCLEOTIDE SEQUENCE [LARGE SCALE GENOMIC DNA]</scope>
    <source>
        <strain evidence="2">CIP 111883</strain>
    </source>
</reference>
<protein>
    <recommendedName>
        <fullName evidence="3">PilZ domain-containing protein</fullName>
    </recommendedName>
</protein>
<dbReference type="RefSeq" id="WP_230501361.1">
    <property type="nucleotide sequence ID" value="NZ_CAKJTJ010000010.1"/>
</dbReference>
<keyword evidence="2" id="KW-1185">Reference proteome</keyword>
<organism evidence="1 2">
    <name type="scientific">Sutcliffiella rhizosphaerae</name>
    <dbReference type="NCBI Taxonomy" id="2880967"/>
    <lineage>
        <taxon>Bacteria</taxon>
        <taxon>Bacillati</taxon>
        <taxon>Bacillota</taxon>
        <taxon>Bacilli</taxon>
        <taxon>Bacillales</taxon>
        <taxon>Bacillaceae</taxon>
        <taxon>Sutcliffiella</taxon>
    </lineage>
</organism>
<name>A0ABM8YNY6_9BACI</name>
<evidence type="ECO:0008006" key="3">
    <source>
        <dbReference type="Google" id="ProtNLM"/>
    </source>
</evidence>
<evidence type="ECO:0000313" key="2">
    <source>
        <dbReference type="Proteomes" id="UP000789833"/>
    </source>
</evidence>
<sequence>MTNKAPEDKKWMLEHLYKTRQFVVGTMTILQVNGKEVSTGRTKIYLEELSMEKIRFISKVQIPENSDVLLGLNFQVAGQDLDFKATIIGMHANTKKRKYTYLVELITEDDQDIQTIHTFVNKIQLANKQKKLRSVTETAVEVE</sequence>
<evidence type="ECO:0000313" key="1">
    <source>
        <dbReference type="EMBL" id="CAG9621470.1"/>
    </source>
</evidence>
<dbReference type="EMBL" id="CAKJTJ010000010">
    <property type="protein sequence ID" value="CAG9621470.1"/>
    <property type="molecule type" value="Genomic_DNA"/>
</dbReference>
<proteinExistence type="predicted"/>
<gene>
    <name evidence="1" type="ORF">BACCIP111883_02243</name>
</gene>
<dbReference type="Proteomes" id="UP000789833">
    <property type="component" value="Unassembled WGS sequence"/>
</dbReference>
<accession>A0ABM8YNY6</accession>